<dbReference type="InterPro" id="IPR021110">
    <property type="entry name" value="DNA_rep_checkpnt_protein"/>
</dbReference>
<dbReference type="EMBL" id="FN392322">
    <property type="protein sequence ID" value="CAY72014.1"/>
    <property type="molecule type" value="Genomic_DNA"/>
</dbReference>
<comment type="subcellular location">
    <subcellularLocation>
        <location evidence="1 7">Nucleus</location>
    </subcellularLocation>
</comment>
<dbReference type="Gene3D" id="1.10.10.1460">
    <property type="match status" value="1"/>
</dbReference>
<feature type="compositionally biased region" description="Basic residues" evidence="8">
    <location>
        <begin position="276"/>
        <end position="296"/>
    </location>
</feature>
<evidence type="ECO:0000256" key="2">
    <source>
        <dbReference type="ARBA" id="ARBA00007276"/>
    </source>
</evidence>
<dbReference type="FunCoup" id="C4R8T9">
    <property type="interactions" value="53"/>
</dbReference>
<feature type="region of interest" description="Disordered" evidence="8">
    <location>
        <begin position="249"/>
        <end position="361"/>
    </location>
</feature>
<keyword evidence="10" id="KW-1185">Reference proteome</keyword>
<dbReference type="GO" id="GO:0000727">
    <property type="term" value="P:double-strand break repair via break-induced replication"/>
    <property type="evidence" value="ECO:0007669"/>
    <property type="project" value="TreeGrafter"/>
</dbReference>
<proteinExistence type="inferred from homology"/>
<organism evidence="9 10">
    <name type="scientific">Komagataella phaffii (strain GS115 / ATCC 20864)</name>
    <name type="common">Yeast</name>
    <name type="synonym">Pichia pastoris</name>
    <dbReference type="NCBI Taxonomy" id="644223"/>
    <lineage>
        <taxon>Eukaryota</taxon>
        <taxon>Fungi</taxon>
        <taxon>Dikarya</taxon>
        <taxon>Ascomycota</taxon>
        <taxon>Saccharomycotina</taxon>
        <taxon>Pichiomycetes</taxon>
        <taxon>Pichiales</taxon>
        <taxon>Pichiaceae</taxon>
        <taxon>Komagataella</taxon>
    </lineage>
</organism>
<evidence type="ECO:0000256" key="1">
    <source>
        <dbReference type="ARBA" id="ARBA00004123"/>
    </source>
</evidence>
<dbReference type="STRING" id="644223.C4R8T9"/>
<dbReference type="KEGG" id="ppa:PAS_chr4_0752"/>
<evidence type="ECO:0000256" key="5">
    <source>
        <dbReference type="ARBA" id="ARBA00023242"/>
    </source>
</evidence>
<evidence type="ECO:0000256" key="4">
    <source>
        <dbReference type="ARBA" id="ARBA00022705"/>
    </source>
</evidence>
<dbReference type="SMR" id="C4R8T9"/>
<keyword evidence="5 7" id="KW-0539">Nucleus</keyword>
<sequence length="382" mass="44063">MMDQLQALRVEIKDWEYQFFKTKGWKPLAEDIKQNAEIRQKYKEYNRYKRQQQANVTPRKEKKVSGGAQTTPQKQSLEKEVATPRDLGPTPQVSGRVLSIFDISPVKRSATGEVFRTPSKRKRPNSNESPLKLTTPRKTPIARGPVLSETPLYLRQQSFSIQEELMAASPKVVQSESPLKVNLSSQETPTKITETFIEPSPVFDPVKLVKRKSLYEMSKDLEALQNEKLSIDGVDEDCLDEEVLKLMQGETGPDEEEFENGIDKETQLQPQEEPLHRKKATQKRTTRRAKIKVRKYHEKDEELDIEDITKKTDESIRQDLVKQTGAQELETESETNDDDDDDKGNKNTIFNPPPGGYRKTRTNLVSTNFVKYKLKRKGKRRR</sequence>
<dbReference type="Proteomes" id="UP000000314">
    <property type="component" value="Chromosome 4"/>
</dbReference>
<dbReference type="RefSeq" id="XP_002494193.1">
    <property type="nucleotide sequence ID" value="XM_002494148.1"/>
</dbReference>
<dbReference type="AlphaFoldDB" id="C4R8T9"/>
<dbReference type="OrthoDB" id="8775810at2759"/>
<dbReference type="PANTHER" id="PTHR28124:SF1">
    <property type="entry name" value="DNA REPLICATION REGULATOR SLD2"/>
    <property type="match status" value="1"/>
</dbReference>
<evidence type="ECO:0000313" key="10">
    <source>
        <dbReference type="Proteomes" id="UP000000314"/>
    </source>
</evidence>
<reference evidence="9 10" key="1">
    <citation type="journal article" date="2009" name="Nat. Biotechnol.">
        <title>Genome sequence of the recombinant protein production host Pichia pastoris.</title>
        <authorList>
            <person name="De Schutter K."/>
            <person name="Lin Y.C."/>
            <person name="Tiels P."/>
            <person name="Van Hecke A."/>
            <person name="Glinka S."/>
            <person name="Weber-Lehmann J."/>
            <person name="Rouze P."/>
            <person name="Van de Peer Y."/>
            <person name="Callewaert N."/>
        </authorList>
    </citation>
    <scope>NUCLEOTIDE SEQUENCE [LARGE SCALE GENOMIC DNA]</scope>
    <source>
        <strain evidence="10">GS115 / ATCC 20864</strain>
    </source>
</reference>
<dbReference type="PANTHER" id="PTHR28124">
    <property type="entry name" value="DNA REPLICATION REGULATOR SLD2"/>
    <property type="match status" value="1"/>
</dbReference>
<keyword evidence="4 7" id="KW-0235">DNA replication</keyword>
<dbReference type="GO" id="GO:0031261">
    <property type="term" value="C:DNA replication preinitiation complex"/>
    <property type="evidence" value="ECO:0007669"/>
    <property type="project" value="TreeGrafter"/>
</dbReference>
<dbReference type="InParanoid" id="C4R8T9"/>
<dbReference type="GeneID" id="8200645"/>
<gene>
    <name evidence="9" type="ordered locus">PAS_chr4_0752</name>
</gene>
<comment type="function">
    <text evidence="7">Has a role in the initiation of DNA replication. Required at S-phase checkpoint.</text>
</comment>
<keyword evidence="6 7" id="KW-0131">Cell cycle</keyword>
<dbReference type="GO" id="GO:0003688">
    <property type="term" value="F:DNA replication origin binding"/>
    <property type="evidence" value="ECO:0007669"/>
    <property type="project" value="TreeGrafter"/>
</dbReference>
<dbReference type="Pfam" id="PF11719">
    <property type="entry name" value="Drc1-Sld2"/>
    <property type="match status" value="1"/>
</dbReference>
<dbReference type="eggNOG" id="ENOG502SCF7">
    <property type="taxonomic scope" value="Eukaryota"/>
</dbReference>
<evidence type="ECO:0000313" key="9">
    <source>
        <dbReference type="EMBL" id="CAY72014.1"/>
    </source>
</evidence>
<evidence type="ECO:0000256" key="3">
    <source>
        <dbReference type="ARBA" id="ARBA00018363"/>
    </source>
</evidence>
<dbReference type="GO" id="GO:1902977">
    <property type="term" value="P:mitotic DNA replication preinitiation complex assembly"/>
    <property type="evidence" value="ECO:0007669"/>
    <property type="project" value="TreeGrafter"/>
</dbReference>
<dbReference type="GO" id="GO:0003697">
    <property type="term" value="F:single-stranded DNA binding"/>
    <property type="evidence" value="ECO:0007669"/>
    <property type="project" value="TreeGrafter"/>
</dbReference>
<protein>
    <recommendedName>
        <fullName evidence="3 7">DNA replication regulator SLD2</fullName>
    </recommendedName>
</protein>
<feature type="compositionally biased region" description="Basic and acidic residues" evidence="8">
    <location>
        <begin position="307"/>
        <end position="320"/>
    </location>
</feature>
<feature type="region of interest" description="Disordered" evidence="8">
    <location>
        <begin position="48"/>
        <end position="93"/>
    </location>
</feature>
<evidence type="ECO:0000256" key="8">
    <source>
        <dbReference type="SAM" id="MobiDB-lite"/>
    </source>
</evidence>
<dbReference type="InterPro" id="IPR040203">
    <property type="entry name" value="Sld2"/>
</dbReference>
<comment type="similarity">
    <text evidence="2 7">Belongs to the SLD2 family.</text>
</comment>
<evidence type="ECO:0000256" key="7">
    <source>
        <dbReference type="RuleBase" id="RU367067"/>
    </source>
</evidence>
<dbReference type="GO" id="GO:0006270">
    <property type="term" value="P:DNA replication initiation"/>
    <property type="evidence" value="ECO:0007669"/>
    <property type="project" value="UniProtKB-UniRule"/>
</dbReference>
<feature type="region of interest" description="Disordered" evidence="8">
    <location>
        <begin position="111"/>
        <end position="144"/>
    </location>
</feature>
<dbReference type="HOGENOM" id="CLU_057728_0_0_1"/>
<accession>C4R8T9</accession>
<feature type="compositionally biased region" description="Acidic residues" evidence="8">
    <location>
        <begin position="329"/>
        <end position="342"/>
    </location>
</feature>
<evidence type="ECO:0000256" key="6">
    <source>
        <dbReference type="ARBA" id="ARBA00023306"/>
    </source>
</evidence>
<name>C4R8T9_KOMPG</name>
<dbReference type="OMA" id="TWEHDFI"/>